<evidence type="ECO:0000256" key="3">
    <source>
        <dbReference type="ARBA" id="ARBA00022692"/>
    </source>
</evidence>
<evidence type="ECO:0000256" key="1">
    <source>
        <dbReference type="ARBA" id="ARBA00004141"/>
    </source>
</evidence>
<keyword evidence="8" id="KW-1185">Reference proteome</keyword>
<evidence type="ECO:0000256" key="6">
    <source>
        <dbReference type="SAM" id="MobiDB-lite"/>
    </source>
</evidence>
<dbReference type="EnsemblPlants" id="Kaladp0001s0065.1.v1.1">
    <property type="protein sequence ID" value="Kaladp0001s0065.1.v1.1"/>
    <property type="gene ID" value="Kaladp0001s0065.v1.1"/>
</dbReference>
<evidence type="ECO:0000256" key="5">
    <source>
        <dbReference type="ARBA" id="ARBA00023136"/>
    </source>
</evidence>
<keyword evidence="5" id="KW-0472">Membrane</keyword>
<dbReference type="Pfam" id="PF05277">
    <property type="entry name" value="DUF726"/>
    <property type="match status" value="1"/>
</dbReference>
<evidence type="ECO:0008006" key="9">
    <source>
        <dbReference type="Google" id="ProtNLM"/>
    </source>
</evidence>
<proteinExistence type="inferred from homology"/>
<evidence type="ECO:0000313" key="8">
    <source>
        <dbReference type="Proteomes" id="UP000594263"/>
    </source>
</evidence>
<dbReference type="PANTHER" id="PTHR17920">
    <property type="entry name" value="TRANSMEMBRANE AND COILED-COIL DOMAIN-CONTAINING PROTEIN 4 TMCO4"/>
    <property type="match status" value="1"/>
</dbReference>
<organism evidence="7 8">
    <name type="scientific">Kalanchoe fedtschenkoi</name>
    <name type="common">Lavender scallops</name>
    <name type="synonym">South American air plant</name>
    <dbReference type="NCBI Taxonomy" id="63787"/>
    <lineage>
        <taxon>Eukaryota</taxon>
        <taxon>Viridiplantae</taxon>
        <taxon>Streptophyta</taxon>
        <taxon>Embryophyta</taxon>
        <taxon>Tracheophyta</taxon>
        <taxon>Spermatophyta</taxon>
        <taxon>Magnoliopsida</taxon>
        <taxon>eudicotyledons</taxon>
        <taxon>Gunneridae</taxon>
        <taxon>Pentapetalae</taxon>
        <taxon>Saxifragales</taxon>
        <taxon>Crassulaceae</taxon>
        <taxon>Kalanchoe</taxon>
    </lineage>
</organism>
<keyword evidence="4" id="KW-1133">Transmembrane helix</keyword>
<accession>A0A7N0R899</accession>
<dbReference type="Gramene" id="Kaladp0001s0065.1.v1.1">
    <property type="protein sequence ID" value="Kaladp0001s0065.1.v1.1"/>
    <property type="gene ID" value="Kaladp0001s0065.v1.1"/>
</dbReference>
<dbReference type="Gene3D" id="3.40.50.1820">
    <property type="entry name" value="alpha/beta hydrolase"/>
    <property type="match status" value="1"/>
</dbReference>
<feature type="region of interest" description="Disordered" evidence="6">
    <location>
        <begin position="164"/>
        <end position="183"/>
    </location>
</feature>
<dbReference type="Proteomes" id="UP000594263">
    <property type="component" value="Unplaced"/>
</dbReference>
<evidence type="ECO:0000313" key="7">
    <source>
        <dbReference type="EnsemblPlants" id="Kaladp0001s0065.1.v1.1"/>
    </source>
</evidence>
<name>A0A7N0R899_KALFE</name>
<feature type="compositionally biased region" description="Polar residues" evidence="6">
    <location>
        <begin position="167"/>
        <end position="183"/>
    </location>
</feature>
<dbReference type="SUPFAM" id="SSF53474">
    <property type="entry name" value="alpha/beta-Hydrolases"/>
    <property type="match status" value="1"/>
</dbReference>
<dbReference type="AlphaFoldDB" id="A0A7N0R899"/>
<dbReference type="PANTHER" id="PTHR17920:SF24">
    <property type="entry name" value="ALPHA_BETA HYDROLASE-RELATED"/>
    <property type="match status" value="1"/>
</dbReference>
<dbReference type="InterPro" id="IPR007941">
    <property type="entry name" value="DUF726"/>
</dbReference>
<dbReference type="InterPro" id="IPR029058">
    <property type="entry name" value="AB_hydrolase_fold"/>
</dbReference>
<dbReference type="OMA" id="FLEIDHK"/>
<dbReference type="GO" id="GO:0016020">
    <property type="term" value="C:membrane"/>
    <property type="evidence" value="ECO:0007669"/>
    <property type="project" value="UniProtKB-SubCell"/>
</dbReference>
<protein>
    <recommendedName>
        <fullName evidence="9">Transmembrane and coiled-coil domain-containing protein 4</fullName>
    </recommendedName>
</protein>
<evidence type="ECO:0000256" key="2">
    <source>
        <dbReference type="ARBA" id="ARBA00009824"/>
    </source>
</evidence>
<reference evidence="7" key="1">
    <citation type="submission" date="2021-01" db="UniProtKB">
        <authorList>
            <consortium name="EnsemblPlants"/>
        </authorList>
    </citation>
    <scope>IDENTIFICATION</scope>
</reference>
<evidence type="ECO:0000256" key="4">
    <source>
        <dbReference type="ARBA" id="ARBA00022989"/>
    </source>
</evidence>
<sequence length="657" mass="70429">METSSLLNSTQKYAAAALFSLALHQSQIHQTRPWNALKSLEDEDVGEGASVGKEDSVSENPNLWIHDSSNLLNPVLKFIGVEEQTVHGLKETAASSSQVRHHVGSFLTLLAEDSKDLPEEKGDKEIALAKSVHAMVLTLKTTPVPLQEAKNGAEYEAKCRENHTNIDKNTPSIPSESTQHITTSNKDGELDVTDGKVTDNCVQEKSLLSSERKLTVLYELIAACVAYNIEDEKKCLLGRGYDARHRVALRLLATWLDISWEKMVAMETILAYSLISHAKEDSKEETNPISPTSTWDTMKKGGIVGAAALTGGALMAITGGLAAPAIAQGIGALGLASVASATGSFTGSMAVAASFGVAGVGLAGSKMVKRVGEIDEFEFKAIGPNHNQGRLAVGIFISGLAFEDEDFTKPWEGCKDYLESYAIRWESENLFAVSSAIEDWIASKIATELLKGGAMMTVLSTLLTALALPASLVTASDLIDSKWAIALDRADKAGALLAEVLLKGLQGNRPVTLVGFSLGARVIFKCIQCLAGAAGNSGVGLIERAVLLGAPISIKDEDWESVRKVVVGRFVNAYSTNDWTLAIAFRVNLLSQGLAGIQPVEVQGIENVDVTQLLEGHSSYLWNSKHLIDYMELDSYYPVFHIPVSSGQEKTSSVKVA</sequence>
<comment type="similarity">
    <text evidence="2">Belongs to the TMCO4 family.</text>
</comment>
<keyword evidence="3" id="KW-0812">Transmembrane</keyword>
<comment type="subcellular location">
    <subcellularLocation>
        <location evidence="1">Membrane</location>
        <topology evidence="1">Multi-pass membrane protein</topology>
    </subcellularLocation>
</comment>